<evidence type="ECO:0000256" key="2">
    <source>
        <dbReference type="RuleBase" id="RU361185"/>
    </source>
</evidence>
<gene>
    <name evidence="4" type="ORF">FPE_LOCUS18266</name>
</gene>
<comment type="similarity">
    <text evidence="1 2">Belongs to the glycosyl hydrolase 31 family.</text>
</comment>
<dbReference type="PANTHER" id="PTHR22762:SF133">
    <property type="entry name" value="P-TYPE DOMAIN-CONTAINING PROTEIN"/>
    <property type="match status" value="1"/>
</dbReference>
<reference evidence="4" key="1">
    <citation type="submission" date="2023-05" db="EMBL/GenBank/DDBJ databases">
        <authorList>
            <person name="Huff M."/>
        </authorList>
    </citation>
    <scope>NUCLEOTIDE SEQUENCE</scope>
</reference>
<dbReference type="GO" id="GO:0004553">
    <property type="term" value="F:hydrolase activity, hydrolyzing O-glycosyl compounds"/>
    <property type="evidence" value="ECO:0007669"/>
    <property type="project" value="InterPro"/>
</dbReference>
<keyword evidence="2" id="KW-0378">Hydrolase</keyword>
<dbReference type="InterPro" id="IPR000322">
    <property type="entry name" value="Glyco_hydro_31_TIM"/>
</dbReference>
<evidence type="ECO:0000259" key="3">
    <source>
        <dbReference type="Pfam" id="PF01055"/>
    </source>
</evidence>
<dbReference type="Gene3D" id="3.20.20.80">
    <property type="entry name" value="Glycosidases"/>
    <property type="match status" value="1"/>
</dbReference>
<proteinExistence type="inferred from homology"/>
<dbReference type="GO" id="GO:0005975">
    <property type="term" value="P:carbohydrate metabolic process"/>
    <property type="evidence" value="ECO:0007669"/>
    <property type="project" value="InterPro"/>
</dbReference>
<feature type="domain" description="Glycoside hydrolase family 31 TIM barrel" evidence="3">
    <location>
        <begin position="29"/>
        <end position="136"/>
    </location>
</feature>
<dbReference type="EMBL" id="OU503046">
    <property type="protein sequence ID" value="CAI9770836.1"/>
    <property type="molecule type" value="Genomic_DNA"/>
</dbReference>
<accession>A0AAD1ZJ82</accession>
<sequence>MKDFIDSLYQNGQKYVIIVYPGTSVNETEVTNAALTNVIGKRPFVLSRSIFVGSGTYTAHWNGDKAATWENLAYTIHIFNFGIFGIPMVGADIFSFQETTFIPLLETTLRNSPSVSQEPYIWDSVPKSYRKVLGLR</sequence>
<keyword evidence="5" id="KW-1185">Reference proteome</keyword>
<dbReference type="Pfam" id="PF01055">
    <property type="entry name" value="Glyco_hydro_31_2nd"/>
    <property type="match status" value="1"/>
</dbReference>
<keyword evidence="2" id="KW-0326">Glycosidase</keyword>
<dbReference type="InterPro" id="IPR017853">
    <property type="entry name" value="GH"/>
</dbReference>
<protein>
    <recommendedName>
        <fullName evidence="3">Glycoside hydrolase family 31 TIM barrel domain-containing protein</fullName>
    </recommendedName>
</protein>
<evidence type="ECO:0000313" key="4">
    <source>
        <dbReference type="EMBL" id="CAI9770836.1"/>
    </source>
</evidence>
<organism evidence="4 5">
    <name type="scientific">Fraxinus pennsylvanica</name>
    <dbReference type="NCBI Taxonomy" id="56036"/>
    <lineage>
        <taxon>Eukaryota</taxon>
        <taxon>Viridiplantae</taxon>
        <taxon>Streptophyta</taxon>
        <taxon>Embryophyta</taxon>
        <taxon>Tracheophyta</taxon>
        <taxon>Spermatophyta</taxon>
        <taxon>Magnoliopsida</taxon>
        <taxon>eudicotyledons</taxon>
        <taxon>Gunneridae</taxon>
        <taxon>Pentapetalae</taxon>
        <taxon>asterids</taxon>
        <taxon>lamiids</taxon>
        <taxon>Lamiales</taxon>
        <taxon>Oleaceae</taxon>
        <taxon>Oleeae</taxon>
        <taxon>Fraxinus</taxon>
    </lineage>
</organism>
<dbReference type="PANTHER" id="PTHR22762">
    <property type="entry name" value="ALPHA-GLUCOSIDASE"/>
    <property type="match status" value="1"/>
</dbReference>
<name>A0AAD1ZJ82_9LAMI</name>
<evidence type="ECO:0000256" key="1">
    <source>
        <dbReference type="ARBA" id="ARBA00007806"/>
    </source>
</evidence>
<evidence type="ECO:0000313" key="5">
    <source>
        <dbReference type="Proteomes" id="UP000834106"/>
    </source>
</evidence>
<dbReference type="Proteomes" id="UP000834106">
    <property type="component" value="Chromosome 11"/>
</dbReference>
<dbReference type="SUPFAM" id="SSF51445">
    <property type="entry name" value="(Trans)glycosidases"/>
    <property type="match status" value="1"/>
</dbReference>
<dbReference type="AlphaFoldDB" id="A0AAD1ZJ82"/>